<dbReference type="Proteomes" id="UP001596407">
    <property type="component" value="Unassembled WGS sequence"/>
</dbReference>
<feature type="transmembrane region" description="Helical" evidence="1">
    <location>
        <begin position="44"/>
        <end position="61"/>
    </location>
</feature>
<keyword evidence="1" id="KW-0472">Membrane</keyword>
<evidence type="ECO:0000256" key="1">
    <source>
        <dbReference type="SAM" id="Phobius"/>
    </source>
</evidence>
<evidence type="ECO:0000313" key="3">
    <source>
        <dbReference type="Proteomes" id="UP001596407"/>
    </source>
</evidence>
<keyword evidence="3" id="KW-1185">Reference proteome</keyword>
<feature type="transmembrane region" description="Helical" evidence="1">
    <location>
        <begin position="97"/>
        <end position="116"/>
    </location>
</feature>
<name>A0ABD5WHS2_9EURY</name>
<feature type="transmembrane region" description="Helical" evidence="1">
    <location>
        <begin position="163"/>
        <end position="184"/>
    </location>
</feature>
<dbReference type="RefSeq" id="WP_276282121.1">
    <property type="nucleotide sequence ID" value="NZ_CP119809.1"/>
</dbReference>
<feature type="transmembrane region" description="Helical" evidence="1">
    <location>
        <begin position="73"/>
        <end position="91"/>
    </location>
</feature>
<dbReference type="GeneID" id="79303355"/>
<feature type="transmembrane region" description="Helical" evidence="1">
    <location>
        <begin position="123"/>
        <end position="143"/>
    </location>
</feature>
<proteinExistence type="predicted"/>
<evidence type="ECO:0000313" key="2">
    <source>
        <dbReference type="EMBL" id="MFC7080062.1"/>
    </source>
</evidence>
<accession>A0ABD5WHS2</accession>
<dbReference type="AlphaFoldDB" id="A0ABD5WHS2"/>
<keyword evidence="1" id="KW-0812">Transmembrane</keyword>
<protein>
    <submittedName>
        <fullName evidence="2">Uncharacterized protein</fullName>
    </submittedName>
</protein>
<comment type="caution">
    <text evidence="2">The sequence shown here is derived from an EMBL/GenBank/DDBJ whole genome shotgun (WGS) entry which is preliminary data.</text>
</comment>
<dbReference type="EMBL" id="JBHSZH010000005">
    <property type="protein sequence ID" value="MFC7080062.1"/>
    <property type="molecule type" value="Genomic_DNA"/>
</dbReference>
<gene>
    <name evidence="2" type="ORF">ACFQJ6_07980</name>
</gene>
<reference evidence="2 3" key="1">
    <citation type="journal article" date="2019" name="Int. J. Syst. Evol. Microbiol.">
        <title>The Global Catalogue of Microorganisms (GCM) 10K type strain sequencing project: providing services to taxonomists for standard genome sequencing and annotation.</title>
        <authorList>
            <consortium name="The Broad Institute Genomics Platform"/>
            <consortium name="The Broad Institute Genome Sequencing Center for Infectious Disease"/>
            <person name="Wu L."/>
            <person name="Ma J."/>
        </authorList>
    </citation>
    <scope>NUCLEOTIDE SEQUENCE [LARGE SCALE GENOMIC DNA]</scope>
    <source>
        <strain evidence="2 3">DT72</strain>
    </source>
</reference>
<keyword evidence="1" id="KW-1133">Transmembrane helix</keyword>
<organism evidence="2 3">
    <name type="scientific">Halorussus caseinilyticus</name>
    <dbReference type="NCBI Taxonomy" id="3034025"/>
    <lineage>
        <taxon>Archaea</taxon>
        <taxon>Methanobacteriati</taxon>
        <taxon>Methanobacteriota</taxon>
        <taxon>Stenosarchaea group</taxon>
        <taxon>Halobacteria</taxon>
        <taxon>Halobacteriales</taxon>
        <taxon>Haladaptataceae</taxon>
        <taxon>Halorussus</taxon>
    </lineage>
</organism>
<sequence>MARRAGTLDRVVEDERVNAGLGWALVAFLALVAAEEVLDEHLLWAGFTAFVATLALIPSAVHRDWTVMLPWEVLVLAALPILGRALATLSYTSRVTTYLSVAALALIVAVELHVFTPVEMTHWFAVLFVVVATIATAGVWAVVQWLSDLYLGTAFLQSEHRLMWDFVAATVVGGVAGVVFEWYFRRFARVETRLPDELGENL</sequence>